<proteinExistence type="predicted"/>
<accession>X1K769</accession>
<reference evidence="1" key="1">
    <citation type="journal article" date="2014" name="Front. Microbiol.">
        <title>High frequency of phylogenetically diverse reductive dehalogenase-homologous genes in deep subseafloor sedimentary metagenomes.</title>
        <authorList>
            <person name="Kawai M."/>
            <person name="Futagami T."/>
            <person name="Toyoda A."/>
            <person name="Takaki Y."/>
            <person name="Nishi S."/>
            <person name="Hori S."/>
            <person name="Arai W."/>
            <person name="Tsubouchi T."/>
            <person name="Morono Y."/>
            <person name="Uchiyama I."/>
            <person name="Ito T."/>
            <person name="Fujiyama A."/>
            <person name="Inagaki F."/>
            <person name="Takami H."/>
        </authorList>
    </citation>
    <scope>NUCLEOTIDE SEQUENCE</scope>
    <source>
        <strain evidence="1">Expedition CK06-06</strain>
    </source>
</reference>
<gene>
    <name evidence="1" type="ORF">S03H2_60693</name>
</gene>
<comment type="caution">
    <text evidence="1">The sequence shown here is derived from an EMBL/GenBank/DDBJ whole genome shotgun (WGS) entry which is preliminary data.</text>
</comment>
<organism evidence="1">
    <name type="scientific">marine sediment metagenome</name>
    <dbReference type="NCBI Taxonomy" id="412755"/>
    <lineage>
        <taxon>unclassified sequences</taxon>
        <taxon>metagenomes</taxon>
        <taxon>ecological metagenomes</taxon>
    </lineage>
</organism>
<sequence length="38" mass="3934">IGEYLDPIVLDGHVKIEAGTGISIQTVGAKNALRISAL</sequence>
<evidence type="ECO:0000313" key="1">
    <source>
        <dbReference type="EMBL" id="GAH77938.1"/>
    </source>
</evidence>
<feature type="non-terminal residue" evidence="1">
    <location>
        <position position="1"/>
    </location>
</feature>
<dbReference type="EMBL" id="BARU01039133">
    <property type="protein sequence ID" value="GAH77938.1"/>
    <property type="molecule type" value="Genomic_DNA"/>
</dbReference>
<name>X1K769_9ZZZZ</name>
<protein>
    <submittedName>
        <fullName evidence="1">Uncharacterized protein</fullName>
    </submittedName>
</protein>
<dbReference type="AlphaFoldDB" id="X1K769"/>